<feature type="non-terminal residue" evidence="2">
    <location>
        <position position="1"/>
    </location>
</feature>
<dbReference type="Proteomes" id="UP001642484">
    <property type="component" value="Unassembled WGS sequence"/>
</dbReference>
<comment type="caution">
    <text evidence="2">The sequence shown here is derived from an EMBL/GenBank/DDBJ whole genome shotgun (WGS) entry which is preliminary data.</text>
</comment>
<evidence type="ECO:0000313" key="3">
    <source>
        <dbReference type="Proteomes" id="UP001642484"/>
    </source>
</evidence>
<protein>
    <submittedName>
        <fullName evidence="2">Uncharacterized protein</fullName>
    </submittedName>
</protein>
<reference evidence="2 3" key="1">
    <citation type="submission" date="2024-02" db="EMBL/GenBank/DDBJ databases">
        <authorList>
            <person name="Chen Y."/>
            <person name="Shah S."/>
            <person name="Dougan E. K."/>
            <person name="Thang M."/>
            <person name="Chan C."/>
        </authorList>
    </citation>
    <scope>NUCLEOTIDE SEQUENCE [LARGE SCALE GENOMIC DNA]</scope>
</reference>
<dbReference type="EMBL" id="CAXAMN010027962">
    <property type="protein sequence ID" value="CAK9114210.1"/>
    <property type="molecule type" value="Genomic_DNA"/>
</dbReference>
<evidence type="ECO:0000256" key="1">
    <source>
        <dbReference type="SAM" id="MobiDB-lite"/>
    </source>
</evidence>
<proteinExistence type="predicted"/>
<feature type="region of interest" description="Disordered" evidence="1">
    <location>
        <begin position="200"/>
        <end position="234"/>
    </location>
</feature>
<feature type="non-terminal residue" evidence="2">
    <location>
        <position position="424"/>
    </location>
</feature>
<sequence length="424" mass="47865">AMPKCLYWLGTMIRTNFLLEHSMDAYLSSSMPNAPRLFTVQNNNFLTAINFLSQRYLFGMMVVATSVAERSWSTIAEDPKHSLDKTTEYILQVLRAIPFRHISQKDVFHACLDLAWQWRRGRSEEHADAECMLDKIFYTLQDRKIGKVNVNDGCSTSFTKEALNDIPAGAIDWLREHRVSLLMFSTWGLVPSIPVSTDSVSQATVPPEDMPLAPAEITPASAGGASSETTPRAAGNAFVERSDWRPLSVEQLPLPLLQHKALLQCLRARPEWAQHRVEIKYRKRSRGQDFYEVECLDGLDCCKRWRAFYIFSAHDMHPPGTLILQTCGEHSHETRRATSKLFTSQQLSIAEGFLASGGRDLRGLQLAFSTANIASNTLPNSTQLSNWLKRQKKSQKNTLSRHATLVEVTRLELTALPRSMPDTL</sequence>
<keyword evidence="3" id="KW-1185">Reference proteome</keyword>
<gene>
    <name evidence="2" type="ORF">CCMP2556_LOCUS52821</name>
</gene>
<name>A0ABP0SPT8_9DINO</name>
<accession>A0ABP0SPT8</accession>
<evidence type="ECO:0000313" key="2">
    <source>
        <dbReference type="EMBL" id="CAK9114210.1"/>
    </source>
</evidence>
<organism evidence="2 3">
    <name type="scientific">Durusdinium trenchii</name>
    <dbReference type="NCBI Taxonomy" id="1381693"/>
    <lineage>
        <taxon>Eukaryota</taxon>
        <taxon>Sar</taxon>
        <taxon>Alveolata</taxon>
        <taxon>Dinophyceae</taxon>
        <taxon>Suessiales</taxon>
        <taxon>Symbiodiniaceae</taxon>
        <taxon>Durusdinium</taxon>
    </lineage>
</organism>